<keyword evidence="2" id="KW-0812">Transmembrane</keyword>
<evidence type="ECO:0000313" key="4">
    <source>
        <dbReference type="Proteomes" id="UP000290106"/>
    </source>
</evidence>
<comment type="caution">
    <text evidence="3">The sequence shown here is derived from an EMBL/GenBank/DDBJ whole genome shotgun (WGS) entry which is preliminary data.</text>
</comment>
<organism evidence="3 4">
    <name type="scientific">Blautia faecicola</name>
    <dbReference type="NCBI Taxonomy" id="2509240"/>
    <lineage>
        <taxon>Bacteria</taxon>
        <taxon>Bacillati</taxon>
        <taxon>Bacillota</taxon>
        <taxon>Clostridia</taxon>
        <taxon>Lachnospirales</taxon>
        <taxon>Lachnospiraceae</taxon>
        <taxon>Blautia</taxon>
    </lineage>
</organism>
<keyword evidence="4" id="KW-1185">Reference proteome</keyword>
<dbReference type="Proteomes" id="UP000290106">
    <property type="component" value="Unassembled WGS sequence"/>
</dbReference>
<feature type="transmembrane region" description="Helical" evidence="2">
    <location>
        <begin position="39"/>
        <end position="61"/>
    </location>
</feature>
<dbReference type="AlphaFoldDB" id="A0A4Q1RKB9"/>
<feature type="region of interest" description="Disordered" evidence="1">
    <location>
        <begin position="64"/>
        <end position="108"/>
    </location>
</feature>
<reference evidence="3 4" key="1">
    <citation type="submission" date="2019-01" db="EMBL/GenBank/DDBJ databases">
        <title>Blautia sp. nov. KGMB01111 isolated human feces.</title>
        <authorList>
            <person name="Park J.-E."/>
            <person name="Kim J.-S."/>
            <person name="Park S.-H."/>
        </authorList>
    </citation>
    <scope>NUCLEOTIDE SEQUENCE [LARGE SCALE GENOMIC DNA]</scope>
    <source>
        <strain evidence="3 4">KGMB01111</strain>
    </source>
</reference>
<accession>A0A4Q1RKB9</accession>
<dbReference type="RefSeq" id="WP_129258776.1">
    <property type="nucleotide sequence ID" value="NZ_SDKC01000001.1"/>
</dbReference>
<feature type="region of interest" description="Disordered" evidence="1">
    <location>
        <begin position="14"/>
        <end position="35"/>
    </location>
</feature>
<dbReference type="EMBL" id="SDKC01000001">
    <property type="protein sequence ID" value="RXS76210.1"/>
    <property type="molecule type" value="Genomic_DNA"/>
</dbReference>
<proteinExistence type="predicted"/>
<evidence type="ECO:0000256" key="2">
    <source>
        <dbReference type="SAM" id="Phobius"/>
    </source>
</evidence>
<evidence type="ECO:0000313" key="3">
    <source>
        <dbReference type="EMBL" id="RXS76210.1"/>
    </source>
</evidence>
<evidence type="ECO:0000256" key="1">
    <source>
        <dbReference type="SAM" id="MobiDB-lite"/>
    </source>
</evidence>
<keyword evidence="2" id="KW-1133">Transmembrane helix</keyword>
<gene>
    <name evidence="3" type="ORF">ETP43_14060</name>
</gene>
<feature type="compositionally biased region" description="Acidic residues" evidence="1">
    <location>
        <begin position="72"/>
        <end position="105"/>
    </location>
</feature>
<sequence>MKAGYAFCERCGEPVSASYSDPSRTAPLPRTGQPGKKKWVVPVVVGLLTLTLVGAGAFVILRNSAKTNETESVNEDTVAEANDNEEETNEIESTDTTDPVEEETQTEPPLFSKRIWDYDGTIYTSYAMDNTNWTSLTGDYHDTFIAWK</sequence>
<name>A0A4Q1RKB9_9FIRM</name>
<protein>
    <submittedName>
        <fullName evidence="3">Uncharacterized protein</fullName>
    </submittedName>
</protein>
<keyword evidence="2" id="KW-0472">Membrane</keyword>